<proteinExistence type="inferred from homology"/>
<comment type="catalytic activity">
    <reaction evidence="12">
        <text>an N-acylsphinganine + H2O = sphinganine + a fatty acid</text>
        <dbReference type="Rhea" id="RHEA:33551"/>
        <dbReference type="ChEBI" id="CHEBI:15377"/>
        <dbReference type="ChEBI" id="CHEBI:28868"/>
        <dbReference type="ChEBI" id="CHEBI:31488"/>
        <dbReference type="ChEBI" id="CHEBI:57817"/>
    </reaction>
    <physiologicalReaction direction="left-to-right" evidence="12">
        <dbReference type="Rhea" id="RHEA:33552"/>
    </physiologicalReaction>
</comment>
<accession>A0A5N3X9W7</accession>
<evidence type="ECO:0000313" key="15">
    <source>
        <dbReference type="EMBL" id="KAB0370882.1"/>
    </source>
</evidence>
<keyword evidence="9 14" id="KW-0472">Membrane</keyword>
<dbReference type="GO" id="GO:0046872">
    <property type="term" value="F:metal ion binding"/>
    <property type="evidence" value="ECO:0007669"/>
    <property type="project" value="UniProtKB-KW"/>
</dbReference>
<organism evidence="15 16">
    <name type="scientific">Muntiacus reevesi</name>
    <name type="common">Reeves' muntjac</name>
    <name type="synonym">Cervus reevesi</name>
    <dbReference type="NCBI Taxonomy" id="9886"/>
    <lineage>
        <taxon>Eukaryota</taxon>
        <taxon>Metazoa</taxon>
        <taxon>Chordata</taxon>
        <taxon>Craniata</taxon>
        <taxon>Vertebrata</taxon>
        <taxon>Euteleostomi</taxon>
        <taxon>Mammalia</taxon>
        <taxon>Eutheria</taxon>
        <taxon>Laurasiatheria</taxon>
        <taxon>Artiodactyla</taxon>
        <taxon>Ruminantia</taxon>
        <taxon>Pecora</taxon>
        <taxon>Cervidae</taxon>
        <taxon>Muntiacinae</taxon>
        <taxon>Muntiacus</taxon>
    </lineage>
</organism>
<keyword evidence="5 14" id="KW-0812">Transmembrane</keyword>
<comment type="pathway">
    <text evidence="2">Lipid metabolism; sphingolipid metabolism.</text>
</comment>
<dbReference type="GO" id="GO:0071602">
    <property type="term" value="P:phytosphingosine biosynthetic process"/>
    <property type="evidence" value="ECO:0007669"/>
    <property type="project" value="TreeGrafter"/>
</dbReference>
<evidence type="ECO:0000256" key="10">
    <source>
        <dbReference type="ARBA" id="ARBA00047401"/>
    </source>
</evidence>
<dbReference type="AlphaFoldDB" id="A0A5N3X9W7"/>
<dbReference type="GO" id="GO:0006672">
    <property type="term" value="P:ceramide metabolic process"/>
    <property type="evidence" value="ECO:0007669"/>
    <property type="project" value="InterPro"/>
</dbReference>
<dbReference type="EMBL" id="VCEB01000013">
    <property type="protein sequence ID" value="KAB0370882.1"/>
    <property type="molecule type" value="Genomic_DNA"/>
</dbReference>
<comment type="subcellular location">
    <subcellularLocation>
        <location evidence="1">Membrane</location>
        <topology evidence="1">Multi-pass membrane protein</topology>
    </subcellularLocation>
</comment>
<keyword evidence="7" id="KW-0746">Sphingolipid metabolism</keyword>
<evidence type="ECO:0000256" key="12">
    <source>
        <dbReference type="ARBA" id="ARBA00049511"/>
    </source>
</evidence>
<reference evidence="15 16" key="1">
    <citation type="submission" date="2019-06" db="EMBL/GenBank/DDBJ databases">
        <title>Discovery of a novel chromosome fission-fusion reversal in muntjac.</title>
        <authorList>
            <person name="Mudd A.B."/>
            <person name="Bredeson J.V."/>
            <person name="Baum R."/>
            <person name="Hockemeyer D."/>
            <person name="Rokhsar D.S."/>
        </authorList>
    </citation>
    <scope>NUCLEOTIDE SEQUENCE [LARGE SCALE GENOMIC DNA]</scope>
    <source>
        <strain evidence="15">UCam_UCB_Mr</strain>
        <tissue evidence="15">Fibroblast cell line</tissue>
    </source>
</reference>
<keyword evidence="8 14" id="KW-1133">Transmembrane helix</keyword>
<dbReference type="InterPro" id="IPR008901">
    <property type="entry name" value="ACER"/>
</dbReference>
<dbReference type="GO" id="GO:0017040">
    <property type="term" value="F:N-acylsphingosine amidohydrolase activity"/>
    <property type="evidence" value="ECO:0007669"/>
    <property type="project" value="UniProtKB-EC"/>
</dbReference>
<keyword evidence="14" id="KW-0443">Lipid metabolism</keyword>
<evidence type="ECO:0000256" key="13">
    <source>
        <dbReference type="PIRSR" id="PIRSR608901-1"/>
    </source>
</evidence>
<comment type="catalytic activity">
    <reaction evidence="10">
        <text>N-(9Z-octadecenoyl)-sphing-4-enine + H2O = sphing-4-enine + (9Z)-octadecenoate</text>
        <dbReference type="Rhea" id="RHEA:41299"/>
        <dbReference type="ChEBI" id="CHEBI:15377"/>
        <dbReference type="ChEBI" id="CHEBI:30823"/>
        <dbReference type="ChEBI" id="CHEBI:57756"/>
        <dbReference type="ChEBI" id="CHEBI:77996"/>
    </reaction>
    <physiologicalReaction direction="left-to-right" evidence="10">
        <dbReference type="Rhea" id="RHEA:41300"/>
    </physiologicalReaction>
</comment>
<name>A0A5N3X9W7_MUNRE</name>
<feature type="binding site" evidence="13">
    <location>
        <position position="20"/>
    </location>
    <ligand>
        <name>Ca(2+)</name>
        <dbReference type="ChEBI" id="CHEBI:29108"/>
    </ligand>
</feature>
<comment type="caution">
    <text evidence="14">Lacks conserved residue(s) required for the propagation of feature annotation.</text>
</comment>
<dbReference type="Proteomes" id="UP000326062">
    <property type="component" value="Chromosome 10"/>
</dbReference>
<evidence type="ECO:0000313" key="16">
    <source>
        <dbReference type="Proteomes" id="UP000326062"/>
    </source>
</evidence>
<evidence type="ECO:0000256" key="6">
    <source>
        <dbReference type="ARBA" id="ARBA00022801"/>
    </source>
</evidence>
<evidence type="ECO:0000256" key="4">
    <source>
        <dbReference type="ARBA" id="ARBA00009780"/>
    </source>
</evidence>
<comment type="similarity">
    <text evidence="4 14">Belongs to the alkaline ceramidase family.</text>
</comment>
<comment type="pathway">
    <text evidence="3">Sphingolipid metabolism.</text>
</comment>
<evidence type="ECO:0000256" key="1">
    <source>
        <dbReference type="ARBA" id="ARBA00004141"/>
    </source>
</evidence>
<evidence type="ECO:0000256" key="3">
    <source>
        <dbReference type="ARBA" id="ARBA00004991"/>
    </source>
</evidence>
<feature type="binding site" evidence="13">
    <location>
        <position position="19"/>
    </location>
    <ligand>
        <name>Ca(2+)</name>
        <dbReference type="ChEBI" id="CHEBI:29108"/>
    </ligand>
</feature>
<keyword evidence="6 14" id="KW-0378">Hydrolase</keyword>
<evidence type="ECO:0000256" key="14">
    <source>
        <dbReference type="RuleBase" id="RU364079"/>
    </source>
</evidence>
<evidence type="ECO:0000256" key="8">
    <source>
        <dbReference type="ARBA" id="ARBA00022989"/>
    </source>
</evidence>
<protein>
    <recommendedName>
        <fullName evidence="14">Alkaline ceramidase</fullName>
        <ecNumber evidence="14">3.5.1.-</ecNumber>
    </recommendedName>
</protein>
<comment type="catalytic activity">
    <reaction evidence="11">
        <text>an N-acylsphing-4-enine + H2O = sphing-4-enine + a fatty acid</text>
        <dbReference type="Rhea" id="RHEA:20856"/>
        <dbReference type="ChEBI" id="CHEBI:15377"/>
        <dbReference type="ChEBI" id="CHEBI:28868"/>
        <dbReference type="ChEBI" id="CHEBI:52639"/>
        <dbReference type="ChEBI" id="CHEBI:57756"/>
        <dbReference type="EC" id="3.5.1.23"/>
    </reaction>
    <physiologicalReaction direction="left-to-right" evidence="11">
        <dbReference type="Rhea" id="RHEA:20857"/>
    </physiologicalReaction>
</comment>
<comment type="function">
    <text evidence="14">Hydrolyzes the sphingolipid ceramide into sphingosine and free fatty acid.</text>
</comment>
<evidence type="ECO:0000256" key="5">
    <source>
        <dbReference type="ARBA" id="ARBA00022692"/>
    </source>
</evidence>
<dbReference type="PANTHER" id="PTHR46187">
    <property type="entry name" value="ALKALINE CERAMIDASE 3"/>
    <property type="match status" value="1"/>
</dbReference>
<evidence type="ECO:0000256" key="11">
    <source>
        <dbReference type="ARBA" id="ARBA00048323"/>
    </source>
</evidence>
<feature type="binding site" evidence="13">
    <location>
        <position position="33"/>
    </location>
    <ligand>
        <name>Ca(2+)</name>
        <dbReference type="ChEBI" id="CHEBI:29108"/>
    </ligand>
</feature>
<dbReference type="EC" id="3.5.1.-" evidence="14"/>
<dbReference type="Pfam" id="PF05875">
    <property type="entry name" value="Ceramidase"/>
    <property type="match status" value="1"/>
</dbReference>
<comment type="caution">
    <text evidence="15">The sequence shown here is derived from an EMBL/GenBank/DDBJ whole genome shotgun (WGS) entry which is preliminary data.</text>
</comment>
<dbReference type="GO" id="GO:0005789">
    <property type="term" value="C:endoplasmic reticulum membrane"/>
    <property type="evidence" value="ECO:0007669"/>
    <property type="project" value="TreeGrafter"/>
</dbReference>
<feature type="transmembrane region" description="Helical" evidence="14">
    <location>
        <begin position="27"/>
        <end position="48"/>
    </location>
</feature>
<feature type="binding site" evidence="13">
    <location>
        <position position="22"/>
    </location>
    <ligand>
        <name>Ca(2+)</name>
        <dbReference type="ChEBI" id="CHEBI:29108"/>
    </ligand>
</feature>
<feature type="binding site" evidence="13">
    <location>
        <position position="24"/>
    </location>
    <ligand>
        <name>Ca(2+)</name>
        <dbReference type="ChEBI" id="CHEBI:29108"/>
    </ligand>
</feature>
<keyword evidence="16" id="KW-1185">Reference proteome</keyword>
<dbReference type="UniPathway" id="UPA00222"/>
<evidence type="ECO:0000256" key="7">
    <source>
        <dbReference type="ARBA" id="ARBA00022919"/>
    </source>
</evidence>
<dbReference type="GO" id="GO:0046512">
    <property type="term" value="P:sphingosine biosynthetic process"/>
    <property type="evidence" value="ECO:0007669"/>
    <property type="project" value="UniProtKB-ARBA"/>
</dbReference>
<keyword evidence="13" id="KW-0106">Calcium</keyword>
<sequence>MAPAGDREGYWGPTTSTLDWCEENYAVTWYIAEFFLIAQYLILLVPAFGKVQRIFFESACQCRRHEF</sequence>
<dbReference type="PANTHER" id="PTHR46187:SF3">
    <property type="entry name" value="ALKALINE CERAMIDASE 3"/>
    <property type="match status" value="1"/>
</dbReference>
<keyword evidence="13" id="KW-0479">Metal-binding</keyword>
<gene>
    <name evidence="15" type="ORF">FD755_017291</name>
</gene>
<evidence type="ECO:0000256" key="2">
    <source>
        <dbReference type="ARBA" id="ARBA00004760"/>
    </source>
</evidence>
<evidence type="ECO:0000256" key="9">
    <source>
        <dbReference type="ARBA" id="ARBA00023136"/>
    </source>
</evidence>